<dbReference type="EMBL" id="AGEJ01000027">
    <property type="protein sequence ID" value="EMD15919.1"/>
    <property type="molecule type" value="Genomic_DNA"/>
</dbReference>
<keyword evidence="4" id="KW-1185">Reference proteome</keyword>
<reference evidence="3 4" key="1">
    <citation type="submission" date="2013-02" db="EMBL/GenBank/DDBJ databases">
        <title>The Genome Sequence of Lactobacillus catenaformis F0143.</title>
        <authorList>
            <consortium name="The Broad Institute Genome Sequencing Platform"/>
            <person name="Earl A."/>
            <person name="Ward D."/>
            <person name="Feldgarden M."/>
            <person name="Gevers D."/>
            <person name="Izard J."/>
            <person name="Blanton J.M."/>
            <person name="Mathney J."/>
            <person name="Dewhirst F.E."/>
            <person name="Young S.K."/>
            <person name="Zeng Q."/>
            <person name="Gargeya S."/>
            <person name="Fitzgerald M."/>
            <person name="Haas B."/>
            <person name="Abouelleil A."/>
            <person name="Alvarado L."/>
            <person name="Arachchi H.M."/>
            <person name="Berlin A."/>
            <person name="Chapman S.B."/>
            <person name="Gearin G."/>
            <person name="Goldberg J."/>
            <person name="Griggs A."/>
            <person name="Gujja S."/>
            <person name="Hansen M."/>
            <person name="Heiman D."/>
            <person name="Howarth C."/>
            <person name="Larimer J."/>
            <person name="Lui A."/>
            <person name="MacDonald P.J.P."/>
            <person name="McCowen C."/>
            <person name="Montmayeur A."/>
            <person name="Murphy C."/>
            <person name="Neiman D."/>
            <person name="Pearson M."/>
            <person name="Priest M."/>
            <person name="Roberts A."/>
            <person name="Saif S."/>
            <person name="Shea T."/>
            <person name="Sisk P."/>
            <person name="Stolte C."/>
            <person name="Sykes S."/>
            <person name="Wortman J."/>
            <person name="Nusbaum C."/>
            <person name="Birren B."/>
        </authorList>
    </citation>
    <scope>NUCLEOTIDE SEQUENCE [LARGE SCALE GENOMIC DNA]</scope>
    <source>
        <strain evidence="3 4">OT 569</strain>
    </source>
</reference>
<dbReference type="Gene3D" id="3.30.70.1900">
    <property type="match status" value="1"/>
</dbReference>
<dbReference type="AlphaFoldDB" id="M2PK09"/>
<dbReference type="InterPro" id="IPR010156">
    <property type="entry name" value="CRISPR-assoc_prot_Cas6"/>
</dbReference>
<dbReference type="Pfam" id="PF01881">
    <property type="entry name" value="Cas_Cas6_C"/>
    <property type="match status" value="1"/>
</dbReference>
<dbReference type="GO" id="GO:0016788">
    <property type="term" value="F:hydrolase activity, acting on ester bonds"/>
    <property type="evidence" value="ECO:0007669"/>
    <property type="project" value="InterPro"/>
</dbReference>
<sequence>MKYTIKMQLKEAVFKSDYRRTIISFFKKSISLYQNGIFYSELYSNGAIKKSLVWSIGFKNPQFNKDIIKLDDTTFVITLKISDPETALIYYSSLLEMKNIEFPLSLGNSMQLKSIKMSRETIIKDNFAIFKVLSPICLKKHINNSKDWYVSIGDDDFACELERKLIEDLPYHEEKIKSLMFHFDDLRKIVVRAYGLKIPATIGTFAVKGDAEILNHILKNGIGSKKNSGFGLVEIITQNEVTLNDL</sequence>
<protein>
    <submittedName>
        <fullName evidence="3">CRISPR-associated endoribonuclease cas6</fullName>
    </submittedName>
</protein>
<gene>
    <name evidence="3" type="ORF">HMPREF9943_01752</name>
</gene>
<proteinExistence type="predicted"/>
<dbReference type="RefSeq" id="WP_004804184.1">
    <property type="nucleotide sequence ID" value="NZ_KB446650.1"/>
</dbReference>
<dbReference type="NCBIfam" id="TIGR01877">
    <property type="entry name" value="cas_cas6"/>
    <property type="match status" value="1"/>
</dbReference>
<dbReference type="STRING" id="999415.HMPREF9943_01752"/>
<evidence type="ECO:0000313" key="4">
    <source>
        <dbReference type="Proteomes" id="UP000011758"/>
    </source>
</evidence>
<dbReference type="PANTHER" id="PTHR36984:SF3">
    <property type="entry name" value="CRISPR-ASSOCIATED ENDORIBONUCLEASE CAS6"/>
    <property type="match status" value="1"/>
</dbReference>
<dbReference type="InterPro" id="IPR049435">
    <property type="entry name" value="Cas_Cas6_C"/>
</dbReference>
<evidence type="ECO:0000259" key="2">
    <source>
        <dbReference type="Pfam" id="PF01881"/>
    </source>
</evidence>
<name>M2PK09_9FIRM</name>
<dbReference type="PANTHER" id="PTHR36984">
    <property type="entry name" value="CRISPR-ASSOCIATED ENDORIBONUCLEASE CAS6 1"/>
    <property type="match status" value="1"/>
</dbReference>
<evidence type="ECO:0000313" key="3">
    <source>
        <dbReference type="EMBL" id="EMD15919.1"/>
    </source>
</evidence>
<dbReference type="GO" id="GO:0051607">
    <property type="term" value="P:defense response to virus"/>
    <property type="evidence" value="ECO:0007669"/>
    <property type="project" value="UniProtKB-KW"/>
</dbReference>
<organism evidence="3 4">
    <name type="scientific">Eggerthia catenaformis OT 569 = DSM 20559</name>
    <dbReference type="NCBI Taxonomy" id="999415"/>
    <lineage>
        <taxon>Bacteria</taxon>
        <taxon>Bacillati</taxon>
        <taxon>Bacillota</taxon>
        <taxon>Erysipelotrichia</taxon>
        <taxon>Erysipelotrichales</taxon>
        <taxon>Coprobacillaceae</taxon>
        <taxon>Eggerthia</taxon>
    </lineage>
</organism>
<dbReference type="eggNOG" id="COG1583">
    <property type="taxonomic scope" value="Bacteria"/>
</dbReference>
<dbReference type="Proteomes" id="UP000011758">
    <property type="component" value="Unassembled WGS sequence"/>
</dbReference>
<evidence type="ECO:0000256" key="1">
    <source>
        <dbReference type="ARBA" id="ARBA00023118"/>
    </source>
</evidence>
<dbReference type="BioCyc" id="ECAT999415-HMP:GTTI-1817-MONOMER"/>
<keyword evidence="1" id="KW-0051">Antiviral defense</keyword>
<accession>M2PK09</accession>
<comment type="caution">
    <text evidence="3">The sequence shown here is derived from an EMBL/GenBank/DDBJ whole genome shotgun (WGS) entry which is preliminary data.</text>
</comment>
<dbReference type="OrthoDB" id="45555at2"/>
<feature type="domain" description="CRISPR associated protein Cas6 C-terminal" evidence="2">
    <location>
        <begin position="121"/>
        <end position="235"/>
    </location>
</feature>